<dbReference type="SUPFAM" id="SSF56112">
    <property type="entry name" value="Protein kinase-like (PK-like)"/>
    <property type="match status" value="1"/>
</dbReference>
<dbReference type="InterPro" id="IPR002575">
    <property type="entry name" value="Aminoglycoside_PTrfase"/>
</dbReference>
<dbReference type="PANTHER" id="PTHR21064">
    <property type="entry name" value="AMINOGLYCOSIDE PHOSPHOTRANSFERASE DOMAIN-CONTAINING PROTEIN-RELATED"/>
    <property type="match status" value="1"/>
</dbReference>
<comment type="similarity">
    <text evidence="1">Belongs to the pseudomonas-type ThrB family.</text>
</comment>
<dbReference type="Gene3D" id="3.90.1200.10">
    <property type="match status" value="1"/>
</dbReference>
<protein>
    <recommendedName>
        <fullName evidence="2">Aminoglycoside phosphotransferase domain-containing protein</fullName>
    </recommendedName>
</protein>
<dbReference type="InterPro" id="IPR011009">
    <property type="entry name" value="Kinase-like_dom_sf"/>
</dbReference>
<evidence type="ECO:0000313" key="4">
    <source>
        <dbReference type="Proteomes" id="UP000076276"/>
    </source>
</evidence>
<evidence type="ECO:0000256" key="1">
    <source>
        <dbReference type="ARBA" id="ARBA00038240"/>
    </source>
</evidence>
<keyword evidence="4" id="KW-1185">Reference proteome</keyword>
<dbReference type="InterPro" id="IPR050249">
    <property type="entry name" value="Pseudomonas-type_ThrB"/>
</dbReference>
<name>A0A151XYB4_9GAMM</name>
<dbReference type="EMBL" id="LUAW01000044">
    <property type="protein sequence ID" value="KYQ70812.1"/>
    <property type="molecule type" value="Genomic_DNA"/>
</dbReference>
<reference evidence="3 4" key="1">
    <citation type="submission" date="2016-03" db="EMBL/GenBank/DDBJ databases">
        <title>Acinetobacter genomospecies 28 strain ANC 4149.</title>
        <authorList>
            <person name="Radolfova-Krizova L."/>
            <person name="Nemec A."/>
        </authorList>
    </citation>
    <scope>NUCLEOTIDE SEQUENCE [LARGE SCALE GENOMIC DNA]</scope>
    <source>
        <strain evidence="3 4">ANC 4149</strain>
    </source>
</reference>
<dbReference type="GO" id="GO:0009088">
    <property type="term" value="P:threonine biosynthetic process"/>
    <property type="evidence" value="ECO:0007669"/>
    <property type="project" value="TreeGrafter"/>
</dbReference>
<evidence type="ECO:0000313" key="3">
    <source>
        <dbReference type="EMBL" id="KYQ70812.1"/>
    </source>
</evidence>
<gene>
    <name evidence="3" type="ORF">AZH43_17285</name>
</gene>
<dbReference type="PANTHER" id="PTHR21064:SF6">
    <property type="entry name" value="AMINOGLYCOSIDE PHOSPHOTRANSFERASE DOMAIN-CONTAINING PROTEIN"/>
    <property type="match status" value="1"/>
</dbReference>
<dbReference type="STRING" id="1806892.AZH43_17285"/>
<sequence length="388" mass="43889">MAEFPQNMGHGMGESLEPKDWQDISASDLVHLQQLYPQLQGKIAVLWRSPRPFSSAMLVQAGEAIYFIKRSHRSFRSAVDLLQEHQLIQYLSIQGISVPMLTVSQAGTTAVELGNWSYEVHEKADGFDLYADQLSWKPFFCAAHAAKAGEKLAVMHSAVQDYSVLHGRTATYLISNQNLLESDDIADAIQQRIKKSAALTAYFADKELDQTWLVQLRSVHEKIKSAMQQATKIWTHNDFHASNLLWTDQGDAADISTVIDFGLADRNSAIYDLAVTIERNFIDWLALAQDPEIYIDEAGLAAFVQAYMHQAGFSKELEILPDLIKIVHTDFALSELEYFAGITCNLKHADAAYYDWLIAHTAWFFQPQGQQFCQKMAQLIQHFRQMKP</sequence>
<dbReference type="GO" id="GO:0004413">
    <property type="term" value="F:homoserine kinase activity"/>
    <property type="evidence" value="ECO:0007669"/>
    <property type="project" value="TreeGrafter"/>
</dbReference>
<proteinExistence type="inferred from homology"/>
<evidence type="ECO:0000259" key="2">
    <source>
        <dbReference type="Pfam" id="PF01636"/>
    </source>
</evidence>
<dbReference type="RefSeq" id="WP_067671428.1">
    <property type="nucleotide sequence ID" value="NZ_CBCSIK010000011.1"/>
</dbReference>
<accession>A0A151XYB4</accession>
<dbReference type="OrthoDB" id="3266537at2"/>
<dbReference type="Proteomes" id="UP000076276">
    <property type="component" value="Unassembled WGS sequence"/>
</dbReference>
<dbReference type="Pfam" id="PF01636">
    <property type="entry name" value="APH"/>
    <property type="match status" value="1"/>
</dbReference>
<feature type="domain" description="Aminoglycoside phosphotransferase" evidence="2">
    <location>
        <begin position="58"/>
        <end position="285"/>
    </location>
</feature>
<comment type="caution">
    <text evidence="3">The sequence shown here is derived from an EMBL/GenBank/DDBJ whole genome shotgun (WGS) entry which is preliminary data.</text>
</comment>
<organism evidence="3 4">
    <name type="scientific">Acinetobacter pragensis</name>
    <dbReference type="NCBI Taxonomy" id="1806892"/>
    <lineage>
        <taxon>Bacteria</taxon>
        <taxon>Pseudomonadati</taxon>
        <taxon>Pseudomonadota</taxon>
        <taxon>Gammaproteobacteria</taxon>
        <taxon>Moraxellales</taxon>
        <taxon>Moraxellaceae</taxon>
        <taxon>Acinetobacter</taxon>
    </lineage>
</organism>
<dbReference type="AlphaFoldDB" id="A0A151XYB4"/>